<dbReference type="GO" id="GO:0008199">
    <property type="term" value="F:ferric iron binding"/>
    <property type="evidence" value="ECO:0007669"/>
    <property type="project" value="InterPro"/>
</dbReference>
<organism evidence="7 8">
    <name type="scientific">Cyprinus carpio</name>
    <name type="common">Common carp</name>
    <dbReference type="NCBI Taxonomy" id="7962"/>
    <lineage>
        <taxon>Eukaryota</taxon>
        <taxon>Metazoa</taxon>
        <taxon>Chordata</taxon>
        <taxon>Craniata</taxon>
        <taxon>Vertebrata</taxon>
        <taxon>Euteleostomi</taxon>
        <taxon>Actinopterygii</taxon>
        <taxon>Neopterygii</taxon>
        <taxon>Teleostei</taxon>
        <taxon>Ostariophysi</taxon>
        <taxon>Cypriniformes</taxon>
        <taxon>Cyprinidae</taxon>
        <taxon>Cyprininae</taxon>
        <taxon>Cyprinus</taxon>
    </lineage>
</organism>
<dbReference type="AlphaFoldDB" id="A0A8C2GEP7"/>
<reference evidence="7" key="1">
    <citation type="submission" date="2025-08" db="UniProtKB">
        <authorList>
            <consortium name="Ensembl"/>
        </authorList>
    </citation>
    <scope>IDENTIFICATION</scope>
</reference>
<evidence type="ECO:0000256" key="5">
    <source>
        <dbReference type="PIRSR" id="PIRSR601519-1"/>
    </source>
</evidence>
<sequence>MPTHASTHIIPDELDRMNGKRLHVSSSRICVDPAAAVDFEYLNMSEPRVKRIKTCLPLCKTHISSAGSLAKQNFPTVVEESLCGVSTLLMEVSYRLEALARIFEQSDLALPRVAAYFHQESVKELERAEAMLQHLTQRGGKYCSKNIQRPGTEEVCAVLPALEIMLNQWKEEMSVMVELNQLAHEYGDPHTASVIKSQFIQPLVPKVKLICDLLTSARRVGCTGDSTGGFGEYLIDRLQETLTIT</sequence>
<accession>A0A8C2GEP7</accession>
<evidence type="ECO:0000256" key="3">
    <source>
        <dbReference type="ARBA" id="ARBA00022723"/>
    </source>
</evidence>
<dbReference type="GO" id="GO:0008198">
    <property type="term" value="F:ferrous iron binding"/>
    <property type="evidence" value="ECO:0007669"/>
    <property type="project" value="TreeGrafter"/>
</dbReference>
<dbReference type="InterPro" id="IPR001519">
    <property type="entry name" value="Ferritin"/>
</dbReference>
<proteinExistence type="inferred from homology"/>
<dbReference type="GO" id="GO:0005737">
    <property type="term" value="C:cytoplasm"/>
    <property type="evidence" value="ECO:0007669"/>
    <property type="project" value="TreeGrafter"/>
</dbReference>
<evidence type="ECO:0000256" key="1">
    <source>
        <dbReference type="ARBA" id="ARBA00007513"/>
    </source>
</evidence>
<dbReference type="InterPro" id="IPR012347">
    <property type="entry name" value="Ferritin-like"/>
</dbReference>
<evidence type="ECO:0000256" key="6">
    <source>
        <dbReference type="RuleBase" id="RU361145"/>
    </source>
</evidence>
<dbReference type="Proteomes" id="UP000694701">
    <property type="component" value="Unplaced"/>
</dbReference>
<feature type="binding site" evidence="5">
    <location>
        <position position="124"/>
    </location>
    <ligand>
        <name>Fe cation</name>
        <dbReference type="ChEBI" id="CHEBI:24875"/>
        <label>1</label>
    </ligand>
</feature>
<comment type="similarity">
    <text evidence="1 6">Belongs to the ferritin family.</text>
</comment>
<evidence type="ECO:0000256" key="2">
    <source>
        <dbReference type="ARBA" id="ARBA00022434"/>
    </source>
</evidence>
<evidence type="ECO:0000256" key="4">
    <source>
        <dbReference type="ARBA" id="ARBA00023004"/>
    </source>
</evidence>
<dbReference type="GO" id="GO:0006826">
    <property type="term" value="P:iron ion transport"/>
    <property type="evidence" value="ECO:0007669"/>
    <property type="project" value="InterPro"/>
</dbReference>
<dbReference type="GO" id="GO:0006879">
    <property type="term" value="P:intracellular iron ion homeostasis"/>
    <property type="evidence" value="ECO:0007669"/>
    <property type="project" value="UniProtKB-KW"/>
</dbReference>
<dbReference type="InterPro" id="IPR008331">
    <property type="entry name" value="Ferritin_DPS_dom"/>
</dbReference>
<name>A0A8C2GEP7_CYPCA</name>
<evidence type="ECO:0000313" key="8">
    <source>
        <dbReference type="Proteomes" id="UP000694701"/>
    </source>
</evidence>
<dbReference type="Pfam" id="PF00210">
    <property type="entry name" value="Ferritin"/>
    <property type="match status" value="1"/>
</dbReference>
<evidence type="ECO:0000313" key="7">
    <source>
        <dbReference type="Ensembl" id="ENSCCRP00020069548.1"/>
    </source>
</evidence>
<comment type="function">
    <text evidence="6">Stores iron in a soluble, non-toxic, readily available form. Important for iron homeostasis. Iron is taken up in the ferrous form and deposited as ferric hydroxides after oxidation.</text>
</comment>
<dbReference type="InterPro" id="IPR009040">
    <property type="entry name" value="Ferritin-like_diiron"/>
</dbReference>
<keyword evidence="2 6" id="KW-0409">Iron storage</keyword>
<dbReference type="PROSITE" id="PS50905">
    <property type="entry name" value="FERRITIN_LIKE"/>
    <property type="match status" value="1"/>
</dbReference>
<dbReference type="Gene3D" id="1.20.1260.10">
    <property type="match status" value="1"/>
</dbReference>
<protein>
    <recommendedName>
        <fullName evidence="6">Ferritin</fullName>
    </recommendedName>
</protein>
<keyword evidence="4 5" id="KW-0408">Iron</keyword>
<dbReference type="InterPro" id="IPR009078">
    <property type="entry name" value="Ferritin-like_SF"/>
</dbReference>
<dbReference type="PANTHER" id="PTHR11431">
    <property type="entry name" value="FERRITIN"/>
    <property type="match status" value="1"/>
</dbReference>
<dbReference type="FunFam" id="1.20.1260.10:FF:000019">
    <property type="entry name" value="Ferritin"/>
    <property type="match status" value="1"/>
</dbReference>
<keyword evidence="3 5" id="KW-0479">Metal-binding</keyword>
<dbReference type="Ensembl" id="ENSCCRT00020076420.1">
    <property type="protein sequence ID" value="ENSCCRP00020069548.1"/>
    <property type="gene ID" value="ENSCCRG00020032548.1"/>
</dbReference>
<dbReference type="SUPFAM" id="SSF47240">
    <property type="entry name" value="Ferritin-like"/>
    <property type="match status" value="1"/>
</dbReference>
<dbReference type="PANTHER" id="PTHR11431:SF23">
    <property type="entry name" value="FERRITIN"/>
    <property type="match status" value="1"/>
</dbReference>